<dbReference type="AlphaFoldDB" id="A0A7J7DTT1"/>
<proteinExistence type="predicted"/>
<dbReference type="PANTHER" id="PTHR47926">
    <property type="entry name" value="PENTATRICOPEPTIDE REPEAT-CONTAINING PROTEIN"/>
    <property type="match status" value="1"/>
</dbReference>
<dbReference type="EMBL" id="JAAARO010000003">
    <property type="protein sequence ID" value="KAF5749699.1"/>
    <property type="molecule type" value="Genomic_DNA"/>
</dbReference>
<dbReference type="Pfam" id="PF13041">
    <property type="entry name" value="PPR_2"/>
    <property type="match status" value="5"/>
</dbReference>
<dbReference type="Gene3D" id="1.25.40.10">
    <property type="entry name" value="Tetratricopeptide repeat domain"/>
    <property type="match status" value="5"/>
</dbReference>
<dbReference type="InterPro" id="IPR046960">
    <property type="entry name" value="PPR_At4g14850-like_plant"/>
</dbReference>
<dbReference type="GO" id="GO:0003723">
    <property type="term" value="F:RNA binding"/>
    <property type="evidence" value="ECO:0007669"/>
    <property type="project" value="InterPro"/>
</dbReference>
<evidence type="ECO:0000313" key="4">
    <source>
        <dbReference type="Proteomes" id="UP000593562"/>
    </source>
</evidence>
<evidence type="ECO:0000256" key="1">
    <source>
        <dbReference type="ARBA" id="ARBA00022737"/>
    </source>
</evidence>
<dbReference type="PANTHER" id="PTHR47926:SF533">
    <property type="entry name" value="DYW DOMAIN-CONTAINING PROTEIN"/>
    <property type="match status" value="1"/>
</dbReference>
<feature type="repeat" description="PPR" evidence="2">
    <location>
        <begin position="369"/>
        <end position="403"/>
    </location>
</feature>
<dbReference type="NCBIfam" id="TIGR00756">
    <property type="entry name" value="PPR"/>
    <property type="match status" value="6"/>
</dbReference>
<accession>A0A7J7DTT1</accession>
<protein>
    <submittedName>
        <fullName evidence="3">Pentatricopeptide repeat-containing protein</fullName>
    </submittedName>
</protein>
<comment type="caution">
    <text evidence="3">The sequence shown here is derived from an EMBL/GenBank/DDBJ whole genome shotgun (WGS) entry which is preliminary data.</text>
</comment>
<sequence length="747" mass="82910">MQACGKGTLGRKLHFHQRSITSITESATKQHHVRLLQLNQKLAALTRSARYDDALHLFDKILKSYQHLKPDHYTLSTVITACANARNVSFGNQLHAYATRTGLIVASHHVANTLLSLYAKARDLVSVKQVFSDIHDPDFYSWTTLLSACVKHGDVGFACELFDKIPKRDVAIWNAMITGCMENGHEDIGVGLFREMHRLGVIHDNYSYASVLSECFVDLIDFGRQVHSLVIKTGSFVRPSVVNALLTMYFNCHNVVDAYTAFDEAVNYVYDQITYNVMIDGLVSLGRAEEAFELFIEMLETYMKPTDLTFVSLMSSCLDASVGYQVHALSVKMGFEAYTSVGNAMITMYSNFADLRAAYTVFGSLEAKDLVSWNTMISSYAQMNLGRSAILAYAEMQRIGIEPDEFTFGSLLTSSEFVVVVEMIQSLAIKNGLISKIYVSNALVSAYSQQGLMNEAYQIFHVSPKNLISWNTVISGLLLNGLPTKGFEQFSNLLNSGLRPNAYTFSIVLSICASISALQQGKQIHNYILRKGFSSIASLGNALMTMYAKCGALDWSSRIFNLMNERDVISWNGQISAYAQHGQGREAVDCFEAMQAFGVKPDQTTFTTLLSACSHTGLVDDGIQIFNSMVNSFEIVPGDDHYSCVVDLLSRAGHFDEVERIINDTHFQVHSKVWWTLFSACAAHGNSRLGRLAAQNLLESENDESSVYVVLSNIYAAAGEWEEAANIRELMQNNGVMKQPGSSWVSL</sequence>
<dbReference type="Proteomes" id="UP000593562">
    <property type="component" value="Unassembled WGS sequence"/>
</dbReference>
<dbReference type="FunFam" id="1.25.40.10:FF:000196">
    <property type="entry name" value="Pentatricopeptide repeat-containing protein At4g14850"/>
    <property type="match status" value="1"/>
</dbReference>
<dbReference type="FunFam" id="1.25.40.10:FF:000158">
    <property type="entry name" value="pentatricopeptide repeat-containing protein At2g33680"/>
    <property type="match status" value="1"/>
</dbReference>
<keyword evidence="1" id="KW-0677">Repeat</keyword>
<dbReference type="PROSITE" id="PS51375">
    <property type="entry name" value="PPR"/>
    <property type="match status" value="7"/>
</dbReference>
<dbReference type="GO" id="GO:0009451">
    <property type="term" value="P:RNA modification"/>
    <property type="evidence" value="ECO:0007669"/>
    <property type="project" value="InterPro"/>
</dbReference>
<evidence type="ECO:0000313" key="3">
    <source>
        <dbReference type="EMBL" id="KAF5749699.1"/>
    </source>
</evidence>
<dbReference type="InParanoid" id="A0A7J7DTT1"/>
<dbReference type="Pfam" id="PF20431">
    <property type="entry name" value="E_motif"/>
    <property type="match status" value="1"/>
</dbReference>
<dbReference type="OrthoDB" id="751155at2759"/>
<dbReference type="InterPro" id="IPR011990">
    <property type="entry name" value="TPR-like_helical_dom_sf"/>
</dbReference>
<evidence type="ECO:0000256" key="2">
    <source>
        <dbReference type="PROSITE-ProRule" id="PRU00708"/>
    </source>
</evidence>
<feature type="repeat" description="PPR" evidence="2">
    <location>
        <begin position="169"/>
        <end position="203"/>
    </location>
</feature>
<keyword evidence="4" id="KW-1185">Reference proteome</keyword>
<dbReference type="InterPro" id="IPR046848">
    <property type="entry name" value="E_motif"/>
</dbReference>
<dbReference type="InterPro" id="IPR002885">
    <property type="entry name" value="PPR_rpt"/>
</dbReference>
<feature type="repeat" description="PPR" evidence="2">
    <location>
        <begin position="602"/>
        <end position="632"/>
    </location>
</feature>
<dbReference type="FunFam" id="1.25.40.10:FF:001174">
    <property type="entry name" value="Pentatricopeptide repeat-containing protein At3g49740"/>
    <property type="match status" value="1"/>
</dbReference>
<feature type="repeat" description="PPR" evidence="2">
    <location>
        <begin position="466"/>
        <end position="500"/>
    </location>
</feature>
<gene>
    <name evidence="3" type="ORF">HS088_TW03G00024</name>
</gene>
<dbReference type="SUPFAM" id="SSF48452">
    <property type="entry name" value="TPR-like"/>
    <property type="match status" value="1"/>
</dbReference>
<dbReference type="GO" id="GO:0099402">
    <property type="term" value="P:plant organ development"/>
    <property type="evidence" value="ECO:0007669"/>
    <property type="project" value="UniProtKB-ARBA"/>
</dbReference>
<feature type="repeat" description="PPR" evidence="2">
    <location>
        <begin position="138"/>
        <end position="168"/>
    </location>
</feature>
<organism evidence="3 4">
    <name type="scientific">Tripterygium wilfordii</name>
    <name type="common">Thunder God vine</name>
    <dbReference type="NCBI Taxonomy" id="458696"/>
    <lineage>
        <taxon>Eukaryota</taxon>
        <taxon>Viridiplantae</taxon>
        <taxon>Streptophyta</taxon>
        <taxon>Embryophyta</taxon>
        <taxon>Tracheophyta</taxon>
        <taxon>Spermatophyta</taxon>
        <taxon>Magnoliopsida</taxon>
        <taxon>eudicotyledons</taxon>
        <taxon>Gunneridae</taxon>
        <taxon>Pentapetalae</taxon>
        <taxon>rosids</taxon>
        <taxon>fabids</taxon>
        <taxon>Celastrales</taxon>
        <taxon>Celastraceae</taxon>
        <taxon>Tripterygium</taxon>
    </lineage>
</organism>
<name>A0A7J7DTT1_TRIWF</name>
<reference evidence="3 4" key="1">
    <citation type="journal article" date="2020" name="Nat. Commun.">
        <title>Genome of Tripterygium wilfordii and identification of cytochrome P450 involved in triptolide biosynthesis.</title>
        <authorList>
            <person name="Tu L."/>
            <person name="Su P."/>
            <person name="Zhang Z."/>
            <person name="Gao L."/>
            <person name="Wang J."/>
            <person name="Hu T."/>
            <person name="Zhou J."/>
            <person name="Zhang Y."/>
            <person name="Zhao Y."/>
            <person name="Liu Y."/>
            <person name="Song Y."/>
            <person name="Tong Y."/>
            <person name="Lu Y."/>
            <person name="Yang J."/>
            <person name="Xu C."/>
            <person name="Jia M."/>
            <person name="Peters R.J."/>
            <person name="Huang L."/>
            <person name="Gao W."/>
        </authorList>
    </citation>
    <scope>NUCLEOTIDE SEQUENCE [LARGE SCALE GENOMIC DNA]</scope>
    <source>
        <strain evidence="4">cv. XIE 37</strain>
        <tissue evidence="3">Leaf</tissue>
    </source>
</reference>
<feature type="repeat" description="PPR" evidence="2">
    <location>
        <begin position="271"/>
        <end position="305"/>
    </location>
</feature>
<feature type="repeat" description="PPR" evidence="2">
    <location>
        <begin position="567"/>
        <end position="601"/>
    </location>
</feature>
<dbReference type="Pfam" id="PF01535">
    <property type="entry name" value="PPR"/>
    <property type="match status" value="1"/>
</dbReference>